<organism evidence="1 2">
    <name type="scientific">Plebeiibacterium sediminum</name>
    <dbReference type="NCBI Taxonomy" id="2992112"/>
    <lineage>
        <taxon>Bacteria</taxon>
        <taxon>Pseudomonadati</taxon>
        <taxon>Bacteroidota</taxon>
        <taxon>Bacteroidia</taxon>
        <taxon>Marinilabiliales</taxon>
        <taxon>Marinilabiliaceae</taxon>
        <taxon>Plebeiibacterium</taxon>
    </lineage>
</organism>
<dbReference type="Gene3D" id="3.40.50.1000">
    <property type="entry name" value="HAD superfamily/HAD-like"/>
    <property type="match status" value="2"/>
</dbReference>
<dbReference type="InterPro" id="IPR036412">
    <property type="entry name" value="HAD-like_sf"/>
</dbReference>
<dbReference type="NCBIfam" id="TIGR01460">
    <property type="entry name" value="HAD-SF-IIA"/>
    <property type="match status" value="1"/>
</dbReference>
<dbReference type="GO" id="GO:0016791">
    <property type="term" value="F:phosphatase activity"/>
    <property type="evidence" value="ECO:0007669"/>
    <property type="project" value="TreeGrafter"/>
</dbReference>
<proteinExistence type="predicted"/>
<dbReference type="PANTHER" id="PTHR19288:SF90">
    <property type="entry name" value="OS08G0542600 PROTEIN"/>
    <property type="match status" value="1"/>
</dbReference>
<dbReference type="GO" id="GO:0005737">
    <property type="term" value="C:cytoplasm"/>
    <property type="evidence" value="ECO:0007669"/>
    <property type="project" value="TreeGrafter"/>
</dbReference>
<dbReference type="EMBL" id="JAPDPJ010000003">
    <property type="protein sequence ID" value="MCW3785477.1"/>
    <property type="molecule type" value="Genomic_DNA"/>
</dbReference>
<dbReference type="InterPro" id="IPR023214">
    <property type="entry name" value="HAD_sf"/>
</dbReference>
<dbReference type="Pfam" id="PF13344">
    <property type="entry name" value="Hydrolase_6"/>
    <property type="match status" value="1"/>
</dbReference>
<evidence type="ECO:0000313" key="1">
    <source>
        <dbReference type="EMBL" id="MCW3785477.1"/>
    </source>
</evidence>
<evidence type="ECO:0000313" key="2">
    <source>
        <dbReference type="Proteomes" id="UP001209229"/>
    </source>
</evidence>
<name>A0AAE3SE03_9BACT</name>
<dbReference type="RefSeq" id="WP_301189048.1">
    <property type="nucleotide sequence ID" value="NZ_JAPDPJ010000003.1"/>
</dbReference>
<dbReference type="Proteomes" id="UP001209229">
    <property type="component" value="Unassembled WGS sequence"/>
</dbReference>
<dbReference type="SUPFAM" id="SSF56784">
    <property type="entry name" value="HAD-like"/>
    <property type="match status" value="1"/>
</dbReference>
<comment type="caution">
    <text evidence="1">The sequence shown here is derived from an EMBL/GenBank/DDBJ whole genome shotgun (WGS) entry which is preliminary data.</text>
</comment>
<reference evidence="1" key="1">
    <citation type="submission" date="2022-10" db="EMBL/GenBank/DDBJ databases">
        <authorList>
            <person name="Yu W.X."/>
        </authorList>
    </citation>
    <scope>NUCLEOTIDE SEQUENCE</scope>
    <source>
        <strain evidence="1">AAT</strain>
    </source>
</reference>
<accession>A0AAE3SE03</accession>
<keyword evidence="2" id="KW-1185">Reference proteome</keyword>
<sequence>MDIKRFKELVKQYKVVFFDAYGVLRKHQGMIKGVEEMLSFLVEEGIDFYIITNDASRSPRLLAKVYQDYGIDTVKEENMISSAMMSVEFLKENVYPGSLIAYLGRETSEHFIRSADLIPIRMEDVVEKDYAALAGIMLFDDGGYEFHPGINKTLNVVRGTDVPVIVANPDKIYPVNDGEFAFAIGSIANMMEAVSNRKFFYFGKPDVSIFEYAYEIANTKRKVSKREVLMVGDTLDTDIIGGNQFGIDTALVLSGSTIEKQAESLIKELGIVPTHICKSVVD</sequence>
<dbReference type="InterPro" id="IPR006357">
    <property type="entry name" value="HAD-SF_hydro_IIA"/>
</dbReference>
<dbReference type="PANTHER" id="PTHR19288">
    <property type="entry name" value="4-NITROPHENYLPHOSPHATASE-RELATED"/>
    <property type="match status" value="1"/>
</dbReference>
<dbReference type="AlphaFoldDB" id="A0AAE3SE03"/>
<protein>
    <submittedName>
        <fullName evidence="1">HAD-IIA family hydrolase</fullName>
    </submittedName>
</protein>
<dbReference type="Pfam" id="PF13242">
    <property type="entry name" value="Hydrolase_like"/>
    <property type="match status" value="1"/>
</dbReference>
<gene>
    <name evidence="1" type="ORF">OM075_03305</name>
</gene>
<keyword evidence="1" id="KW-0378">Hydrolase</keyword>